<gene>
    <name evidence="5" type="ORF">A2797_00540</name>
</gene>
<comment type="similarity">
    <text evidence="1">Belongs to the carbohydrate kinase PfkB family.</text>
</comment>
<dbReference type="SUPFAM" id="SSF53613">
    <property type="entry name" value="Ribokinase-like"/>
    <property type="match status" value="1"/>
</dbReference>
<dbReference type="PROSITE" id="PS00583">
    <property type="entry name" value="PFKB_KINASES_1"/>
    <property type="match status" value="1"/>
</dbReference>
<protein>
    <recommendedName>
        <fullName evidence="4">Carbohydrate kinase PfkB domain-containing protein</fullName>
    </recommendedName>
</protein>
<keyword evidence="3" id="KW-0418">Kinase</keyword>
<evidence type="ECO:0000256" key="3">
    <source>
        <dbReference type="ARBA" id="ARBA00022777"/>
    </source>
</evidence>
<evidence type="ECO:0000313" key="6">
    <source>
        <dbReference type="Proteomes" id="UP000179005"/>
    </source>
</evidence>
<dbReference type="AlphaFoldDB" id="A0A1F4VFW6"/>
<dbReference type="InterPro" id="IPR011611">
    <property type="entry name" value="PfkB_dom"/>
</dbReference>
<dbReference type="GO" id="GO:0016301">
    <property type="term" value="F:kinase activity"/>
    <property type="evidence" value="ECO:0007669"/>
    <property type="project" value="UniProtKB-KW"/>
</dbReference>
<dbReference type="STRING" id="1802619.A2797_00540"/>
<accession>A0A1F4VFW6</accession>
<evidence type="ECO:0000256" key="2">
    <source>
        <dbReference type="ARBA" id="ARBA00022679"/>
    </source>
</evidence>
<feature type="domain" description="Carbohydrate kinase PfkB" evidence="4">
    <location>
        <begin position="46"/>
        <end position="304"/>
    </location>
</feature>
<evidence type="ECO:0000313" key="5">
    <source>
        <dbReference type="EMBL" id="OGC56176.1"/>
    </source>
</evidence>
<comment type="caution">
    <text evidence="5">The sequence shown here is derived from an EMBL/GenBank/DDBJ whole genome shotgun (WGS) entry which is preliminary data.</text>
</comment>
<name>A0A1F4VFW6_UNCKA</name>
<dbReference type="Proteomes" id="UP000179005">
    <property type="component" value="Unassembled WGS sequence"/>
</dbReference>
<dbReference type="InterPro" id="IPR029056">
    <property type="entry name" value="Ribokinase-like"/>
</dbReference>
<reference evidence="5 6" key="1">
    <citation type="journal article" date="2016" name="Nat. Commun.">
        <title>Thousands of microbial genomes shed light on interconnected biogeochemical processes in an aquifer system.</title>
        <authorList>
            <person name="Anantharaman K."/>
            <person name="Brown C.T."/>
            <person name="Hug L.A."/>
            <person name="Sharon I."/>
            <person name="Castelle C.J."/>
            <person name="Probst A.J."/>
            <person name="Thomas B.C."/>
            <person name="Singh A."/>
            <person name="Wilkins M.J."/>
            <person name="Karaoz U."/>
            <person name="Brodie E.L."/>
            <person name="Williams K.H."/>
            <person name="Hubbard S.S."/>
            <person name="Banfield J.F."/>
        </authorList>
    </citation>
    <scope>NUCLEOTIDE SEQUENCE [LARGE SCALE GENOMIC DNA]</scope>
</reference>
<proteinExistence type="inferred from homology"/>
<dbReference type="EMBL" id="MEVC01000002">
    <property type="protein sequence ID" value="OGC56176.1"/>
    <property type="molecule type" value="Genomic_DNA"/>
</dbReference>
<dbReference type="Gene3D" id="3.40.1190.20">
    <property type="match status" value="1"/>
</dbReference>
<dbReference type="Pfam" id="PF00294">
    <property type="entry name" value="PfkB"/>
    <property type="match status" value="1"/>
</dbReference>
<dbReference type="PRINTS" id="PR00990">
    <property type="entry name" value="RIBOKINASE"/>
</dbReference>
<keyword evidence="2" id="KW-0808">Transferase</keyword>
<dbReference type="PANTHER" id="PTHR10584">
    <property type="entry name" value="SUGAR KINASE"/>
    <property type="match status" value="1"/>
</dbReference>
<evidence type="ECO:0000259" key="4">
    <source>
        <dbReference type="Pfam" id="PF00294"/>
    </source>
</evidence>
<dbReference type="InterPro" id="IPR002173">
    <property type="entry name" value="Carboh/pur_kinase_PfkB_CS"/>
</dbReference>
<organism evidence="5 6">
    <name type="scientific">candidate division WWE3 bacterium RIFCSPHIGHO2_01_FULL_48_15</name>
    <dbReference type="NCBI Taxonomy" id="1802619"/>
    <lineage>
        <taxon>Bacteria</taxon>
        <taxon>Katanobacteria</taxon>
    </lineage>
</organism>
<sequence>MAQFDLLTIGDSTVDIFTFPEKMDVHCQLHGKGTECELCLTTASKVPTKGFVLTFGGGGANVSVGSSRLGLKTVTYTHLGDDLFGKELLENFKKEGVDTSLVNLDREHATNVNIVISHEAERTILTSHEKREYELPQPDARWVFLSSLGPGADLLYDPLADYVREKGTKLVFAPGSYQVKSGLHGYRSLLTVCEVFIVNREEAGQLLHTNSLDSERNLTAKLRALGPKIVVITDGPHGSYAYDGTNFLFQPASPLKAIERTGAGDAFASGLTVALTLGKTLKEALKWGTVNAGAVTREIGAQAGLLMRKDLEREVERL</sequence>
<evidence type="ECO:0000256" key="1">
    <source>
        <dbReference type="ARBA" id="ARBA00010688"/>
    </source>
</evidence>
<dbReference type="PANTHER" id="PTHR10584:SF166">
    <property type="entry name" value="RIBOKINASE"/>
    <property type="match status" value="1"/>
</dbReference>
<dbReference type="InterPro" id="IPR002139">
    <property type="entry name" value="Ribo/fructo_kinase"/>
</dbReference>
<dbReference type="GO" id="GO:0006796">
    <property type="term" value="P:phosphate-containing compound metabolic process"/>
    <property type="evidence" value="ECO:0007669"/>
    <property type="project" value="UniProtKB-ARBA"/>
</dbReference>